<dbReference type="SUPFAM" id="SSF46785">
    <property type="entry name" value="Winged helix' DNA-binding domain"/>
    <property type="match status" value="1"/>
</dbReference>
<dbReference type="InterPro" id="IPR036390">
    <property type="entry name" value="WH_DNA-bd_sf"/>
</dbReference>
<accession>A0A6L9UH09</accession>
<keyword evidence="2" id="KW-0238">DNA-binding</keyword>
<evidence type="ECO:0000259" key="4">
    <source>
        <dbReference type="PROSITE" id="PS50956"/>
    </source>
</evidence>
<dbReference type="RefSeq" id="WP_113335215.1">
    <property type="nucleotide sequence ID" value="NZ_WUEY01000034.1"/>
</dbReference>
<dbReference type="Proteomes" id="UP000483035">
    <property type="component" value="Unassembled WGS sequence"/>
</dbReference>
<dbReference type="Pfam" id="PF13412">
    <property type="entry name" value="HTH_24"/>
    <property type="match status" value="1"/>
</dbReference>
<comment type="caution">
    <text evidence="5">The sequence shown here is derived from an EMBL/GenBank/DDBJ whole genome shotgun (WGS) entry which is preliminary data.</text>
</comment>
<proteinExistence type="predicted"/>
<dbReference type="InterPro" id="IPR019888">
    <property type="entry name" value="Tscrpt_reg_AsnC-like"/>
</dbReference>
<dbReference type="GO" id="GO:0005829">
    <property type="term" value="C:cytosol"/>
    <property type="evidence" value="ECO:0007669"/>
    <property type="project" value="TreeGrafter"/>
</dbReference>
<gene>
    <name evidence="5" type="ORF">GR212_34120</name>
</gene>
<dbReference type="Gene3D" id="3.30.70.920">
    <property type="match status" value="1"/>
</dbReference>
<dbReference type="Gene3D" id="1.10.10.10">
    <property type="entry name" value="Winged helix-like DNA-binding domain superfamily/Winged helix DNA-binding domain"/>
    <property type="match status" value="1"/>
</dbReference>
<evidence type="ECO:0000256" key="2">
    <source>
        <dbReference type="ARBA" id="ARBA00023125"/>
    </source>
</evidence>
<keyword evidence="3" id="KW-0804">Transcription</keyword>
<dbReference type="EMBL" id="WUEY01000034">
    <property type="protein sequence ID" value="NEI74581.1"/>
    <property type="molecule type" value="Genomic_DNA"/>
</dbReference>
<dbReference type="GO" id="GO:0043200">
    <property type="term" value="P:response to amino acid"/>
    <property type="evidence" value="ECO:0007669"/>
    <property type="project" value="TreeGrafter"/>
</dbReference>
<dbReference type="InterPro" id="IPR036388">
    <property type="entry name" value="WH-like_DNA-bd_sf"/>
</dbReference>
<keyword evidence="1" id="KW-0805">Transcription regulation</keyword>
<evidence type="ECO:0000313" key="5">
    <source>
        <dbReference type="EMBL" id="NEI74581.1"/>
    </source>
</evidence>
<dbReference type="SUPFAM" id="SSF54909">
    <property type="entry name" value="Dimeric alpha+beta barrel"/>
    <property type="match status" value="1"/>
</dbReference>
<dbReference type="InterPro" id="IPR019885">
    <property type="entry name" value="Tscrpt_reg_HTH_AsnC-type_CS"/>
</dbReference>
<evidence type="ECO:0000256" key="3">
    <source>
        <dbReference type="ARBA" id="ARBA00023163"/>
    </source>
</evidence>
<feature type="domain" description="HTH asnC-type" evidence="4">
    <location>
        <begin position="3"/>
        <end position="64"/>
    </location>
</feature>
<dbReference type="AlphaFoldDB" id="A0A6L9UH09"/>
<name>A0A6L9UH09_9HYPH</name>
<dbReference type="InterPro" id="IPR000485">
    <property type="entry name" value="AsnC-type_HTH_dom"/>
</dbReference>
<dbReference type="InterPro" id="IPR011008">
    <property type="entry name" value="Dimeric_a/b-barrel"/>
</dbReference>
<sequence length="161" mass="17825">MKLDGFDRKILAELQKSSKLTNVELASRVGLSPSPCLARVKALENAGIVKDYVALLDSEKLGGTVSVFIHVTLERQSEPVLDVFETTVSRLPEVMECYLMSGDADYLLRVVVRDTVALKDFILDKLTRTPGVANIRSSFALKQVKYNTSLPIAELWPAISR</sequence>
<dbReference type="PANTHER" id="PTHR30154:SF34">
    <property type="entry name" value="TRANSCRIPTIONAL REGULATOR AZLB"/>
    <property type="match status" value="1"/>
</dbReference>
<dbReference type="InterPro" id="IPR019887">
    <property type="entry name" value="Tscrpt_reg_AsnC/Lrp_C"/>
</dbReference>
<reference evidence="5 6" key="1">
    <citation type="submission" date="2019-12" db="EMBL/GenBank/DDBJ databases">
        <title>Rhizobium genotypes associated with high levels of biological nitrogen fixation by grain legumes in a temperate-maritime cropping system.</title>
        <authorList>
            <person name="Maluk M."/>
            <person name="Francesc Ferrando Molina F."/>
            <person name="Lopez Del Egido L."/>
            <person name="Lafos M."/>
            <person name="Langarica-Fuentes A."/>
            <person name="Gebre Yohannes G."/>
            <person name="Young M.W."/>
            <person name="Martin P."/>
            <person name="Gantlett R."/>
            <person name="Kenicer G."/>
            <person name="Hawes C."/>
            <person name="Begg G.S."/>
            <person name="Quilliam R.S."/>
            <person name="Squire G.R."/>
            <person name="Poole P.S."/>
            <person name="Young P.W."/>
            <person name="Iannetta P.M."/>
            <person name="James E.K."/>
        </authorList>
    </citation>
    <scope>NUCLEOTIDE SEQUENCE [LARGE SCALE GENOMIC DNA]</scope>
    <source>
        <strain evidence="5 6">JHI1118</strain>
    </source>
</reference>
<dbReference type="CDD" id="cd00090">
    <property type="entry name" value="HTH_ARSR"/>
    <property type="match status" value="1"/>
</dbReference>
<protein>
    <submittedName>
        <fullName evidence="5">Winged helix-turn-helix transcriptional regulator</fullName>
    </submittedName>
</protein>
<dbReference type="GO" id="GO:0006355">
    <property type="term" value="P:regulation of DNA-templated transcription"/>
    <property type="evidence" value="ECO:0007669"/>
    <property type="project" value="UniProtKB-ARBA"/>
</dbReference>
<dbReference type="InterPro" id="IPR011991">
    <property type="entry name" value="ArsR-like_HTH"/>
</dbReference>
<dbReference type="PROSITE" id="PS50956">
    <property type="entry name" value="HTH_ASNC_2"/>
    <property type="match status" value="1"/>
</dbReference>
<dbReference type="Pfam" id="PF01037">
    <property type="entry name" value="AsnC_trans_reg"/>
    <property type="match status" value="1"/>
</dbReference>
<dbReference type="GO" id="GO:0043565">
    <property type="term" value="F:sequence-specific DNA binding"/>
    <property type="evidence" value="ECO:0007669"/>
    <property type="project" value="InterPro"/>
</dbReference>
<dbReference type="PROSITE" id="PS00519">
    <property type="entry name" value="HTH_ASNC_1"/>
    <property type="match status" value="1"/>
</dbReference>
<organism evidence="5 6">
    <name type="scientific">Rhizobium lusitanum</name>
    <dbReference type="NCBI Taxonomy" id="293958"/>
    <lineage>
        <taxon>Bacteria</taxon>
        <taxon>Pseudomonadati</taxon>
        <taxon>Pseudomonadota</taxon>
        <taxon>Alphaproteobacteria</taxon>
        <taxon>Hyphomicrobiales</taxon>
        <taxon>Rhizobiaceae</taxon>
        <taxon>Rhizobium/Agrobacterium group</taxon>
        <taxon>Rhizobium</taxon>
    </lineage>
</organism>
<evidence type="ECO:0000313" key="6">
    <source>
        <dbReference type="Proteomes" id="UP000483035"/>
    </source>
</evidence>
<dbReference type="SMART" id="SM00344">
    <property type="entry name" value="HTH_ASNC"/>
    <property type="match status" value="1"/>
</dbReference>
<dbReference type="PRINTS" id="PR00033">
    <property type="entry name" value="HTHASNC"/>
</dbReference>
<evidence type="ECO:0000256" key="1">
    <source>
        <dbReference type="ARBA" id="ARBA00023015"/>
    </source>
</evidence>
<dbReference type="PANTHER" id="PTHR30154">
    <property type="entry name" value="LEUCINE-RESPONSIVE REGULATORY PROTEIN"/>
    <property type="match status" value="1"/>
</dbReference>